<feature type="transmembrane region" description="Helical" evidence="6">
    <location>
        <begin position="38"/>
        <end position="59"/>
    </location>
</feature>
<dbReference type="GeneID" id="30920449"/>
<keyword evidence="10" id="KW-1185">Reference proteome</keyword>
<dbReference type="GO" id="GO:0016020">
    <property type="term" value="C:membrane"/>
    <property type="evidence" value="ECO:0007669"/>
    <property type="project" value="UniProtKB-SubCell"/>
</dbReference>
<feature type="transmembrane region" description="Helical" evidence="6">
    <location>
        <begin position="355"/>
        <end position="376"/>
    </location>
</feature>
<evidence type="ECO:0000313" key="10">
    <source>
        <dbReference type="Proteomes" id="UP000011555"/>
    </source>
</evidence>
<dbReference type="SUPFAM" id="SSF103473">
    <property type="entry name" value="MFS general substrate transporter"/>
    <property type="match status" value="1"/>
</dbReference>
<feature type="transmembrane region" description="Helical" evidence="6">
    <location>
        <begin position="71"/>
        <end position="89"/>
    </location>
</feature>
<dbReference type="Proteomes" id="UP000011555">
    <property type="component" value="Unassembled WGS sequence"/>
</dbReference>
<dbReference type="PANTHER" id="PTHR23530:SF1">
    <property type="entry name" value="PERMEASE, MAJOR FACILITATOR SUPERFAMILY-RELATED"/>
    <property type="match status" value="1"/>
</dbReference>
<dbReference type="eggNOG" id="arCOG00132">
    <property type="taxonomic scope" value="Archaea"/>
</dbReference>
<dbReference type="STRING" id="358396.CHINAEXTREME_04955"/>
<dbReference type="PROSITE" id="PS50850">
    <property type="entry name" value="MFS"/>
    <property type="match status" value="1"/>
</dbReference>
<dbReference type="PROSITE" id="PS00216">
    <property type="entry name" value="SUGAR_TRANSPORT_1"/>
    <property type="match status" value="1"/>
</dbReference>
<feature type="region of interest" description="Disordered" evidence="5">
    <location>
        <begin position="188"/>
        <end position="218"/>
    </location>
</feature>
<evidence type="ECO:0000313" key="8">
    <source>
        <dbReference type="EMBL" id="APW97156.1"/>
    </source>
</evidence>
<reference evidence="9 10" key="2">
    <citation type="journal article" date="2014" name="PLoS Genet.">
        <title>Phylogenetically driven sequencing of extremely halophilic archaea reveals strategies for static and dynamic osmo-response.</title>
        <authorList>
            <person name="Becker E.A."/>
            <person name="Seitzer P.M."/>
            <person name="Tritt A."/>
            <person name="Larsen D."/>
            <person name="Krusor M."/>
            <person name="Yao A.I."/>
            <person name="Wu D."/>
            <person name="Madern D."/>
            <person name="Eisen J.A."/>
            <person name="Darling A.E."/>
            <person name="Facciotti M.T."/>
        </authorList>
    </citation>
    <scope>NUCLEOTIDE SEQUENCE [LARGE SCALE GENOMIC DNA]</scope>
    <source>
        <strain evidence="9 10">AJ5</strain>
    </source>
</reference>
<dbReference type="GO" id="GO:0022857">
    <property type="term" value="F:transmembrane transporter activity"/>
    <property type="evidence" value="ECO:0007669"/>
    <property type="project" value="InterPro"/>
</dbReference>
<dbReference type="KEGG" id="hlc:CHINAEXTREME04955"/>
<dbReference type="AlphaFoldDB" id="M0LLM6"/>
<dbReference type="InterPro" id="IPR036259">
    <property type="entry name" value="MFS_trans_sf"/>
</dbReference>
<evidence type="ECO:0000313" key="9">
    <source>
        <dbReference type="EMBL" id="EMA33988.1"/>
    </source>
</evidence>
<dbReference type="InterPro" id="IPR011701">
    <property type="entry name" value="MFS"/>
</dbReference>
<feature type="compositionally biased region" description="Basic and acidic residues" evidence="5">
    <location>
        <begin position="420"/>
        <end position="431"/>
    </location>
</feature>
<evidence type="ECO:0000313" key="11">
    <source>
        <dbReference type="Proteomes" id="UP000186547"/>
    </source>
</evidence>
<reference evidence="8" key="3">
    <citation type="submission" date="2017-01" db="EMBL/GenBank/DDBJ databases">
        <authorList>
            <person name="Mah S.A."/>
            <person name="Swanson W.J."/>
            <person name="Moy G.W."/>
            <person name="Vacquier V.D."/>
        </authorList>
    </citation>
    <scope>NUCLEOTIDE SEQUENCE</scope>
    <source>
        <strain evidence="8">AJ5</strain>
    </source>
</reference>
<feature type="region of interest" description="Disordered" evidence="5">
    <location>
        <begin position="412"/>
        <end position="431"/>
    </location>
</feature>
<keyword evidence="4 6" id="KW-0472">Membrane</keyword>
<dbReference type="Gene3D" id="1.20.1250.20">
    <property type="entry name" value="MFS general substrate transporter like domains"/>
    <property type="match status" value="1"/>
</dbReference>
<feature type="transmembrane region" description="Helical" evidence="6">
    <location>
        <begin position="273"/>
        <end position="292"/>
    </location>
</feature>
<evidence type="ECO:0000259" key="7">
    <source>
        <dbReference type="PROSITE" id="PS50850"/>
    </source>
</evidence>
<keyword evidence="3 6" id="KW-1133">Transmembrane helix</keyword>
<reference evidence="8 11" key="1">
    <citation type="journal article" date="2011" name="J. Bacteriol.">
        <title>Genome sequence of Halobiforma lacisalsi AJ5, an extremely halophilic archaeon which harbors a bop gene.</title>
        <authorList>
            <person name="Jiang X."/>
            <person name="Wang S."/>
            <person name="Cheng H."/>
            <person name="Huo Y."/>
            <person name="Zhang X."/>
            <person name="Zhu X."/>
            <person name="Han X."/>
            <person name="Ni P."/>
            <person name="Wu M."/>
        </authorList>
    </citation>
    <scope>NUCLEOTIDE SEQUENCE [LARGE SCALE GENOMIC DNA]</scope>
    <source>
        <strain evidence="8 11">AJ5</strain>
    </source>
</reference>
<feature type="transmembrane region" description="Helical" evidence="6">
    <location>
        <begin position="235"/>
        <end position="253"/>
    </location>
</feature>
<dbReference type="EMBL" id="CP019285">
    <property type="protein sequence ID" value="APW97156.1"/>
    <property type="molecule type" value="Genomic_DNA"/>
</dbReference>
<comment type="subcellular location">
    <subcellularLocation>
        <location evidence="1">Membrane</location>
        <topology evidence="1">Multi-pass membrane protein</topology>
    </subcellularLocation>
</comment>
<keyword evidence="2 6" id="KW-0812">Transmembrane</keyword>
<evidence type="ECO:0000256" key="6">
    <source>
        <dbReference type="SAM" id="Phobius"/>
    </source>
</evidence>
<evidence type="ECO:0000256" key="5">
    <source>
        <dbReference type="SAM" id="MobiDB-lite"/>
    </source>
</evidence>
<feature type="compositionally biased region" description="Basic and acidic residues" evidence="5">
    <location>
        <begin position="199"/>
        <end position="218"/>
    </location>
</feature>
<dbReference type="InterPro" id="IPR053160">
    <property type="entry name" value="MFS_DHA3_Transporter"/>
</dbReference>
<name>M0LLM6_NATLA</name>
<dbReference type="PATRIC" id="fig|358396.7.peg.1664"/>
<dbReference type="InterPro" id="IPR005829">
    <property type="entry name" value="Sugar_transporter_CS"/>
</dbReference>
<feature type="domain" description="Major facilitator superfamily (MFS) profile" evidence="7">
    <location>
        <begin position="1"/>
        <end position="411"/>
    </location>
</feature>
<dbReference type="InterPro" id="IPR020846">
    <property type="entry name" value="MFS_dom"/>
</dbReference>
<gene>
    <name evidence="9" type="ORF">C445_08222</name>
    <name evidence="8" type="ORF">CHINAEXTREME_04955</name>
</gene>
<dbReference type="PANTHER" id="PTHR23530">
    <property type="entry name" value="TRANSPORT PROTEIN-RELATED"/>
    <property type="match status" value="1"/>
</dbReference>
<evidence type="ECO:0000256" key="1">
    <source>
        <dbReference type="ARBA" id="ARBA00004141"/>
    </source>
</evidence>
<evidence type="ECO:0000256" key="3">
    <source>
        <dbReference type="ARBA" id="ARBA00022989"/>
    </source>
</evidence>
<proteinExistence type="predicted"/>
<evidence type="ECO:0000256" key="2">
    <source>
        <dbReference type="ARBA" id="ARBA00022692"/>
    </source>
</evidence>
<dbReference type="RefSeq" id="WP_007141369.1">
    <property type="nucleotide sequence ID" value="NZ_AOLZ01000033.1"/>
</dbReference>
<feature type="transmembrane region" description="Helical" evidence="6">
    <location>
        <begin position="304"/>
        <end position="330"/>
    </location>
</feature>
<protein>
    <submittedName>
        <fullName evidence="8">MFS transporter</fullName>
    </submittedName>
</protein>
<feature type="transmembrane region" description="Helical" evidence="6">
    <location>
        <begin position="388"/>
        <end position="407"/>
    </location>
</feature>
<organism evidence="9 10">
    <name type="scientific">Natronobacterium lacisalsi AJ5</name>
    <dbReference type="NCBI Taxonomy" id="358396"/>
    <lineage>
        <taxon>Archaea</taxon>
        <taxon>Methanobacteriati</taxon>
        <taxon>Methanobacteriota</taxon>
        <taxon>Stenosarchaea group</taxon>
        <taxon>Halobacteria</taxon>
        <taxon>Halobacteriales</taxon>
        <taxon>Natrialbaceae</taxon>
        <taxon>Natronobacterium</taxon>
    </lineage>
</organism>
<accession>M0LLM6</accession>
<feature type="transmembrane region" description="Helical" evidence="6">
    <location>
        <begin position="164"/>
        <end position="181"/>
    </location>
</feature>
<dbReference type="EMBL" id="AOLZ01000033">
    <property type="protein sequence ID" value="EMA33988.1"/>
    <property type="molecule type" value="Genomic_DNA"/>
</dbReference>
<evidence type="ECO:0000256" key="4">
    <source>
        <dbReference type="ARBA" id="ARBA00023136"/>
    </source>
</evidence>
<dbReference type="Pfam" id="PF07690">
    <property type="entry name" value="MFS_1"/>
    <property type="match status" value="2"/>
</dbReference>
<dbReference type="Proteomes" id="UP000186547">
    <property type="component" value="Chromosome"/>
</dbReference>
<sequence length="431" mass="45382">MAVPRTVRWTYYLYRATTSSGFIVPISVLYLLDRGYGLEFVALAQATFSITLVATQVPSGYLADRIGRRSTLVLGTVLRTVGLAGYLLVDFAAGYLALKVFVGSAWAFRSGTADAWLYELLGIYGEPDEFARLEGRGSTLLFTTSAASAVIGGVLYGVSPELPFLVNAALAALGLPLLVALPKTGKGAGSATDCPGPDPGHDHDPDRDPDRDNEPNRHRLRDGLRSLRREFTRPAVGWVVVYTGLLFLLFDLSRTFEQPALEAVGLPVAGLGVLYAGFKLVSAGAASTVGWLQDRLGTRRTLALAAPVLGAAYVVPLFVPAAIVPALFLYRSSRAVLRPIRNQYLNDRLGDTDRATVLSGVSMVSSLAAAAARVVGGELAAIAGPIRFLAFAGGGLALAAGALWLTVSPVRGAGDSSDGEAERRIAADSGD</sequence>
<feature type="transmembrane region" description="Helical" evidence="6">
    <location>
        <begin position="12"/>
        <end position="32"/>
    </location>
</feature>